<protein>
    <submittedName>
        <fullName evidence="6">Hybrid signal transduction histidine kinase M</fullName>
    </submittedName>
</protein>
<evidence type="ECO:0000313" key="6">
    <source>
        <dbReference type="EMBL" id="GEU61894.1"/>
    </source>
</evidence>
<dbReference type="SUPFAM" id="SSF90229">
    <property type="entry name" value="CCCH zinc finger"/>
    <property type="match status" value="1"/>
</dbReference>
<evidence type="ECO:0000256" key="4">
    <source>
        <dbReference type="PROSITE-ProRule" id="PRU00723"/>
    </source>
</evidence>
<dbReference type="PANTHER" id="PTHR47481:SF41">
    <property type="entry name" value="COPIA-LIKE POLYPROTEIN_RETROTRANSPOSON"/>
    <property type="match status" value="1"/>
</dbReference>
<dbReference type="SMART" id="SM00356">
    <property type="entry name" value="ZnF_C3H1"/>
    <property type="match status" value="1"/>
</dbReference>
<keyword evidence="2 4" id="KW-0863">Zinc-finger</keyword>
<evidence type="ECO:0000256" key="2">
    <source>
        <dbReference type="ARBA" id="ARBA00022771"/>
    </source>
</evidence>
<evidence type="ECO:0000256" key="1">
    <source>
        <dbReference type="ARBA" id="ARBA00022723"/>
    </source>
</evidence>
<dbReference type="PROSITE" id="PS50103">
    <property type="entry name" value="ZF_C3H1"/>
    <property type="match status" value="1"/>
</dbReference>
<dbReference type="GO" id="GO:0016301">
    <property type="term" value="F:kinase activity"/>
    <property type="evidence" value="ECO:0007669"/>
    <property type="project" value="UniProtKB-KW"/>
</dbReference>
<dbReference type="InterPro" id="IPR000571">
    <property type="entry name" value="Znf_CCCH"/>
</dbReference>
<dbReference type="GO" id="GO:0008270">
    <property type="term" value="F:zinc ion binding"/>
    <property type="evidence" value="ECO:0007669"/>
    <property type="project" value="UniProtKB-KW"/>
</dbReference>
<name>A0A6L2LNM2_TANCI</name>
<dbReference type="PANTHER" id="PTHR47481">
    <property type="match status" value="1"/>
</dbReference>
<dbReference type="EMBL" id="BKCJ010004579">
    <property type="protein sequence ID" value="GEU61894.1"/>
    <property type="molecule type" value="Genomic_DNA"/>
</dbReference>
<evidence type="ECO:0000259" key="5">
    <source>
        <dbReference type="PROSITE" id="PS50103"/>
    </source>
</evidence>
<dbReference type="Pfam" id="PF25585">
    <property type="entry name" value="zf-CCCH_DUS3L"/>
    <property type="match status" value="1"/>
</dbReference>
<dbReference type="InterPro" id="IPR036855">
    <property type="entry name" value="Znf_CCCH_sf"/>
</dbReference>
<keyword evidence="3 4" id="KW-0862">Zinc</keyword>
<organism evidence="6">
    <name type="scientific">Tanacetum cinerariifolium</name>
    <name type="common">Dalmatian daisy</name>
    <name type="synonym">Chrysanthemum cinerariifolium</name>
    <dbReference type="NCBI Taxonomy" id="118510"/>
    <lineage>
        <taxon>Eukaryota</taxon>
        <taxon>Viridiplantae</taxon>
        <taxon>Streptophyta</taxon>
        <taxon>Embryophyta</taxon>
        <taxon>Tracheophyta</taxon>
        <taxon>Spermatophyta</taxon>
        <taxon>Magnoliopsida</taxon>
        <taxon>eudicotyledons</taxon>
        <taxon>Gunneridae</taxon>
        <taxon>Pentapetalae</taxon>
        <taxon>asterids</taxon>
        <taxon>campanulids</taxon>
        <taxon>Asterales</taxon>
        <taxon>Asteraceae</taxon>
        <taxon>Asteroideae</taxon>
        <taxon>Anthemideae</taxon>
        <taxon>Anthemidinae</taxon>
        <taxon>Tanacetum</taxon>
    </lineage>
</organism>
<dbReference type="AlphaFoldDB" id="A0A6L2LNM2"/>
<feature type="domain" description="C3H1-type" evidence="5">
    <location>
        <begin position="109"/>
        <end position="136"/>
    </location>
</feature>
<sequence>MQLDNELRNLSIGNLSITQYFSKIKDMLDLLANMEAPVSEKSLITYAVNGLGSKFDHVASIIRHRDPIPNFDTARFILLVEESILNRENNSSSLGSPSTTFVLITTFKNSNHELCHNFILGHCRFGDRCRFVHDAEATFGSSGPPLPTGFCYAPSRPHDDYGLNVMYTTLPQAFNTMTLQEGGDARWYIDTGTTSHLASDSASSSSILQWVISSLHSEFAMTDLGPLNYFLGIYSLCTSSDMFLSKSKYANEILERAYIENYNPCRTPVDTELKFGLNDDPVIDPTLYRSLAGALQYLTFTHPYITYSVQ</sequence>
<proteinExistence type="predicted"/>
<comment type="caution">
    <text evidence="6">The sequence shown here is derived from an EMBL/GenBank/DDBJ whole genome shotgun (WGS) entry which is preliminary data.</text>
</comment>
<keyword evidence="6" id="KW-0418">Kinase</keyword>
<accession>A0A6L2LNM2</accession>
<keyword evidence="6" id="KW-0808">Transferase</keyword>
<gene>
    <name evidence="6" type="ORF">Tci_033872</name>
</gene>
<keyword evidence="1 4" id="KW-0479">Metal-binding</keyword>
<evidence type="ECO:0000256" key="3">
    <source>
        <dbReference type="ARBA" id="ARBA00022833"/>
    </source>
</evidence>
<feature type="zinc finger region" description="C3H1-type" evidence="4">
    <location>
        <begin position="109"/>
        <end position="136"/>
    </location>
</feature>
<dbReference type="Gene3D" id="4.10.1000.10">
    <property type="entry name" value="Zinc finger, CCCH-type"/>
    <property type="match status" value="1"/>
</dbReference>
<reference evidence="6" key="1">
    <citation type="journal article" date="2019" name="Sci. Rep.">
        <title>Draft genome of Tanacetum cinerariifolium, the natural source of mosquito coil.</title>
        <authorList>
            <person name="Yamashiro T."/>
            <person name="Shiraishi A."/>
            <person name="Satake H."/>
            <person name="Nakayama K."/>
        </authorList>
    </citation>
    <scope>NUCLEOTIDE SEQUENCE</scope>
</reference>